<dbReference type="SUPFAM" id="SSF52172">
    <property type="entry name" value="CheY-like"/>
    <property type="match status" value="1"/>
</dbReference>
<dbReference type="SMART" id="SM00421">
    <property type="entry name" value="HTH_LUXR"/>
    <property type="match status" value="1"/>
</dbReference>
<dbReference type="PANTHER" id="PTHR44688">
    <property type="entry name" value="DNA-BINDING TRANSCRIPTIONAL ACTIVATOR DEVR_DOSR"/>
    <property type="match status" value="1"/>
</dbReference>
<dbReference type="EMBL" id="CADCVQ010000022">
    <property type="protein sequence ID" value="CAA9476260.1"/>
    <property type="molecule type" value="Genomic_DNA"/>
</dbReference>
<keyword evidence="2" id="KW-0238">DNA-binding</keyword>
<evidence type="ECO:0000256" key="1">
    <source>
        <dbReference type="ARBA" id="ARBA00023015"/>
    </source>
</evidence>
<accession>A0A6J4RM99</accession>
<dbReference type="InterPro" id="IPR016032">
    <property type="entry name" value="Sig_transdc_resp-reg_C-effctor"/>
</dbReference>
<evidence type="ECO:0000256" key="2">
    <source>
        <dbReference type="ARBA" id="ARBA00023125"/>
    </source>
</evidence>
<proteinExistence type="predicted"/>
<dbReference type="PROSITE" id="PS50043">
    <property type="entry name" value="HTH_LUXR_2"/>
    <property type="match status" value="1"/>
</dbReference>
<protein>
    <recommendedName>
        <fullName evidence="4">HTH luxR-type domain-containing protein</fullName>
    </recommendedName>
</protein>
<dbReference type="AlphaFoldDB" id="A0A6J4RM99"/>
<evidence type="ECO:0000259" key="4">
    <source>
        <dbReference type="PROSITE" id="PS50043"/>
    </source>
</evidence>
<dbReference type="Gene3D" id="3.40.50.2300">
    <property type="match status" value="1"/>
</dbReference>
<dbReference type="GO" id="GO:0003677">
    <property type="term" value="F:DNA binding"/>
    <property type="evidence" value="ECO:0007669"/>
    <property type="project" value="UniProtKB-KW"/>
</dbReference>
<dbReference type="InterPro" id="IPR011006">
    <property type="entry name" value="CheY-like_superfamily"/>
</dbReference>
<name>A0A6J4RM99_9ACTN</name>
<dbReference type="PANTHER" id="PTHR44688:SF16">
    <property type="entry name" value="DNA-BINDING TRANSCRIPTIONAL ACTIVATOR DEVR_DOSR"/>
    <property type="match status" value="1"/>
</dbReference>
<feature type="domain" description="HTH luxR-type" evidence="4">
    <location>
        <begin position="125"/>
        <end position="190"/>
    </location>
</feature>
<dbReference type="PRINTS" id="PR00038">
    <property type="entry name" value="HTHLUXR"/>
</dbReference>
<gene>
    <name evidence="5" type="ORF">AVDCRST_MAG67-529</name>
</gene>
<evidence type="ECO:0000313" key="5">
    <source>
        <dbReference type="EMBL" id="CAA9476260.1"/>
    </source>
</evidence>
<keyword evidence="3" id="KW-0804">Transcription</keyword>
<reference evidence="5" key="1">
    <citation type="submission" date="2020-02" db="EMBL/GenBank/DDBJ databases">
        <authorList>
            <person name="Meier V. D."/>
        </authorList>
    </citation>
    <scope>NUCLEOTIDE SEQUENCE</scope>
    <source>
        <strain evidence="5">AVDCRST_MAG67</strain>
    </source>
</reference>
<sequence>MTAHEQAVSRRICAALAGDGLGPTLEAATAEQLVAAAARGRPQVVVFAGQRSGSERAADIRLVRDAIAGVHAVVVSSTPGGRGVRKALRAGATGFVFESQIESALTITVRAVLAGQVSIPVQLIHHTDQPALSAREKQILGMVVLGFQNQEIAAKLHLAETTVKSHLSSVFKKLDVGSRKEAAALVLDHREGLGPGILTMPGAQAHSGDGRP</sequence>
<dbReference type="SUPFAM" id="SSF46894">
    <property type="entry name" value="C-terminal effector domain of the bipartite response regulators"/>
    <property type="match status" value="1"/>
</dbReference>
<dbReference type="CDD" id="cd06170">
    <property type="entry name" value="LuxR_C_like"/>
    <property type="match status" value="1"/>
</dbReference>
<organism evidence="5">
    <name type="scientific">uncultured Solirubrobacteraceae bacterium</name>
    <dbReference type="NCBI Taxonomy" id="1162706"/>
    <lineage>
        <taxon>Bacteria</taxon>
        <taxon>Bacillati</taxon>
        <taxon>Actinomycetota</taxon>
        <taxon>Thermoleophilia</taxon>
        <taxon>Solirubrobacterales</taxon>
        <taxon>Solirubrobacteraceae</taxon>
        <taxon>environmental samples</taxon>
    </lineage>
</organism>
<dbReference type="PROSITE" id="PS00622">
    <property type="entry name" value="HTH_LUXR_1"/>
    <property type="match status" value="1"/>
</dbReference>
<dbReference type="GO" id="GO:0006355">
    <property type="term" value="P:regulation of DNA-templated transcription"/>
    <property type="evidence" value="ECO:0007669"/>
    <property type="project" value="InterPro"/>
</dbReference>
<dbReference type="Pfam" id="PF00196">
    <property type="entry name" value="GerE"/>
    <property type="match status" value="1"/>
</dbReference>
<keyword evidence="1" id="KW-0805">Transcription regulation</keyword>
<evidence type="ECO:0000256" key="3">
    <source>
        <dbReference type="ARBA" id="ARBA00023163"/>
    </source>
</evidence>
<dbReference type="InterPro" id="IPR000792">
    <property type="entry name" value="Tscrpt_reg_LuxR_C"/>
</dbReference>